<dbReference type="EMBL" id="WKFB01000124">
    <property type="protein sequence ID" value="KAF6734883.1"/>
    <property type="molecule type" value="Genomic_DNA"/>
</dbReference>
<dbReference type="AlphaFoldDB" id="A0A834FIM5"/>
<name>A0A834FIM5_ORYME</name>
<protein>
    <submittedName>
        <fullName evidence="1">Uncharacterized protein</fullName>
    </submittedName>
</protein>
<dbReference type="Proteomes" id="UP000646548">
    <property type="component" value="Unassembled WGS sequence"/>
</dbReference>
<evidence type="ECO:0000313" key="1">
    <source>
        <dbReference type="EMBL" id="KAF6734883.1"/>
    </source>
</evidence>
<gene>
    <name evidence="1" type="ORF">FQA47_022181</name>
</gene>
<proteinExistence type="predicted"/>
<reference evidence="1" key="1">
    <citation type="journal article" name="BMC Genomics">
        <title>Long-read sequencing and de novo genome assembly of marine medaka (Oryzias melastigma).</title>
        <authorList>
            <person name="Liang P."/>
            <person name="Saqib H.S.A."/>
            <person name="Ni X."/>
            <person name="Shen Y."/>
        </authorList>
    </citation>
    <scope>NUCLEOTIDE SEQUENCE</scope>
    <source>
        <strain evidence="1">Bigg-433</strain>
    </source>
</reference>
<organism evidence="1 2">
    <name type="scientific">Oryzias melastigma</name>
    <name type="common">Marine medaka</name>
    <dbReference type="NCBI Taxonomy" id="30732"/>
    <lineage>
        <taxon>Eukaryota</taxon>
        <taxon>Metazoa</taxon>
        <taxon>Chordata</taxon>
        <taxon>Craniata</taxon>
        <taxon>Vertebrata</taxon>
        <taxon>Euteleostomi</taxon>
        <taxon>Actinopterygii</taxon>
        <taxon>Neopterygii</taxon>
        <taxon>Teleostei</taxon>
        <taxon>Neoteleostei</taxon>
        <taxon>Acanthomorphata</taxon>
        <taxon>Ovalentaria</taxon>
        <taxon>Atherinomorphae</taxon>
        <taxon>Beloniformes</taxon>
        <taxon>Adrianichthyidae</taxon>
        <taxon>Oryziinae</taxon>
        <taxon>Oryzias</taxon>
    </lineage>
</organism>
<accession>A0A834FIM5</accession>
<sequence length="91" mass="10079">MCAHLRAACTEVQLLIHRAGDRSPGPCGEPLEEAEVWQSALNFTRVLLGHDNEARRLPLHPQRFPRLRPGRRILCSSGDASPCPCASERPV</sequence>
<comment type="caution">
    <text evidence="1">The sequence shown here is derived from an EMBL/GenBank/DDBJ whole genome shotgun (WGS) entry which is preliminary data.</text>
</comment>
<evidence type="ECO:0000313" key="2">
    <source>
        <dbReference type="Proteomes" id="UP000646548"/>
    </source>
</evidence>